<protein>
    <submittedName>
        <fullName evidence="2">Uncharacterized protein</fullName>
    </submittedName>
</protein>
<accession>A0AAD9V0C6</accession>
<feature type="non-terminal residue" evidence="2">
    <location>
        <position position="1"/>
    </location>
</feature>
<feature type="compositionally biased region" description="Basic and acidic residues" evidence="1">
    <location>
        <begin position="63"/>
        <end position="79"/>
    </location>
</feature>
<dbReference type="Proteomes" id="UP001249851">
    <property type="component" value="Unassembled WGS sequence"/>
</dbReference>
<feature type="region of interest" description="Disordered" evidence="1">
    <location>
        <begin position="1"/>
        <end position="79"/>
    </location>
</feature>
<evidence type="ECO:0000313" key="3">
    <source>
        <dbReference type="Proteomes" id="UP001249851"/>
    </source>
</evidence>
<reference evidence="2" key="1">
    <citation type="journal article" date="2023" name="G3 (Bethesda)">
        <title>Whole genome assembly and annotation of the endangered Caribbean coral Acropora cervicornis.</title>
        <authorList>
            <person name="Selwyn J.D."/>
            <person name="Vollmer S.V."/>
        </authorList>
    </citation>
    <scope>NUCLEOTIDE SEQUENCE</scope>
    <source>
        <strain evidence="2">K2</strain>
    </source>
</reference>
<keyword evidence="3" id="KW-1185">Reference proteome</keyword>
<organism evidence="2 3">
    <name type="scientific">Acropora cervicornis</name>
    <name type="common">Staghorn coral</name>
    <dbReference type="NCBI Taxonomy" id="6130"/>
    <lineage>
        <taxon>Eukaryota</taxon>
        <taxon>Metazoa</taxon>
        <taxon>Cnidaria</taxon>
        <taxon>Anthozoa</taxon>
        <taxon>Hexacorallia</taxon>
        <taxon>Scleractinia</taxon>
        <taxon>Astrocoeniina</taxon>
        <taxon>Acroporidae</taxon>
        <taxon>Acropora</taxon>
    </lineage>
</organism>
<sequence length="79" mass="8591">SSGRLQISFKEGAERRGTATEDRTGSPDKDQDIQGGMKRKTKKCSDQDKADASGMSQISVQEGVERRSTSIEDRTSEGP</sequence>
<dbReference type="AlphaFoldDB" id="A0AAD9V0C6"/>
<name>A0AAD9V0C6_ACRCE</name>
<evidence type="ECO:0000256" key="1">
    <source>
        <dbReference type="SAM" id="MobiDB-lite"/>
    </source>
</evidence>
<comment type="caution">
    <text evidence="2">The sequence shown here is derived from an EMBL/GenBank/DDBJ whole genome shotgun (WGS) entry which is preliminary data.</text>
</comment>
<evidence type="ECO:0000313" key="2">
    <source>
        <dbReference type="EMBL" id="KAK2556546.1"/>
    </source>
</evidence>
<proteinExistence type="predicted"/>
<gene>
    <name evidence="2" type="ORF">P5673_021457</name>
</gene>
<reference evidence="2" key="2">
    <citation type="journal article" date="2023" name="Science">
        <title>Genomic signatures of disease resistance in endangered staghorn corals.</title>
        <authorList>
            <person name="Vollmer S.V."/>
            <person name="Selwyn J.D."/>
            <person name="Despard B.A."/>
            <person name="Roesel C.L."/>
        </authorList>
    </citation>
    <scope>NUCLEOTIDE SEQUENCE</scope>
    <source>
        <strain evidence="2">K2</strain>
    </source>
</reference>
<dbReference type="EMBL" id="JARQWQ010000055">
    <property type="protein sequence ID" value="KAK2556546.1"/>
    <property type="molecule type" value="Genomic_DNA"/>
</dbReference>
<feature type="compositionally biased region" description="Basic and acidic residues" evidence="1">
    <location>
        <begin position="11"/>
        <end position="32"/>
    </location>
</feature>